<dbReference type="SUPFAM" id="SSF53822">
    <property type="entry name" value="Periplasmic binding protein-like I"/>
    <property type="match status" value="1"/>
</dbReference>
<protein>
    <submittedName>
        <fullName evidence="19">Metabotropic glutamate 1-like receptor isoform X2</fullName>
    </submittedName>
</protein>
<evidence type="ECO:0000313" key="19">
    <source>
        <dbReference type="EMBL" id="QRN45432.1"/>
    </source>
</evidence>
<dbReference type="InterPro" id="IPR011500">
    <property type="entry name" value="GPCR_3_9-Cys_dom"/>
</dbReference>
<evidence type="ECO:0000256" key="3">
    <source>
        <dbReference type="ARBA" id="ARBA00022475"/>
    </source>
</evidence>
<dbReference type="InterPro" id="IPR050726">
    <property type="entry name" value="mGluR"/>
</dbReference>
<dbReference type="InterPro" id="IPR028082">
    <property type="entry name" value="Peripla_BP_I"/>
</dbReference>
<proteinExistence type="evidence at transcript level"/>
<keyword evidence="6 17" id="KW-0732">Signal</keyword>
<keyword evidence="4" id="KW-0597">Phosphoprotein</keyword>
<dbReference type="PROSITE" id="PS50259">
    <property type="entry name" value="G_PROTEIN_RECEP_F3_4"/>
    <property type="match status" value="1"/>
</dbReference>
<accession>A0A891XJ31</accession>
<feature type="compositionally biased region" description="Polar residues" evidence="15">
    <location>
        <begin position="1038"/>
        <end position="1051"/>
    </location>
</feature>
<comment type="subcellular location">
    <subcellularLocation>
        <location evidence="1">Cell membrane</location>
        <topology evidence="1">Multi-pass membrane protein</topology>
    </subcellularLocation>
</comment>
<evidence type="ECO:0000256" key="2">
    <source>
        <dbReference type="ARBA" id="ARBA00007242"/>
    </source>
</evidence>
<feature type="transmembrane region" description="Helical" evidence="16">
    <location>
        <begin position="769"/>
        <end position="788"/>
    </location>
</feature>
<dbReference type="Pfam" id="PF00003">
    <property type="entry name" value="7tm_3"/>
    <property type="match status" value="1"/>
</dbReference>
<dbReference type="Pfam" id="PF01094">
    <property type="entry name" value="ANF_receptor"/>
    <property type="match status" value="1"/>
</dbReference>
<feature type="compositionally biased region" description="Polar residues" evidence="15">
    <location>
        <begin position="887"/>
        <end position="896"/>
    </location>
</feature>
<keyword evidence="13" id="KW-0807">Transducer</keyword>
<sequence length="1051" mass="116516">MLLAWFALWLHLCHGLQMTPPKQQALTNQEARKSALVTGDFVIGSLFSLHHQPKQKRFESALQCGDIRETYGIQRVEVTFMTLDRINKDQALLPNVTLGVEIRDSCWYAPIALQQSIEFIRDAISPVGSAPDTCDAQQVPWVGGPPPSTSPPHQKARSPLVGVVGPASSSVAIQVQNLLQLFHIPQVGYSTTSRDLSDKGRFSYFLRVVPSDYYQAQVMVDVVQRYNWTYVSAVNTDENYGQSGMQAFRELAERANVCIAKEDSVLSNAEDEVFDAVVRKLAEDQNAHVVVCFCEGMTVRGLLRSVRRLGLFGRFLILGSDGWADRADVTDGYEEEAKGSITIRINSPPVPSFDEYYFNLNPFTNLRNPWFKEFWQFRFNCVMPLEDGEMPGVTTLPSASEGEIPPTCTGKEKLKDRYRQDSKLSFVIKALYTMAYGLHDMVQDVCGKGSQGLCPGLFPFDGSLFKNYLMNVSFTYDDELVEFDRRGDPPGRYNIMNYQQLPNGSYDYKHVGDWNNGTLVMHEDLQYPRPDEPVESVCSRPCLPGYYKKLQTGGQEKKCCWVCMPCASNEILTENDTCEKCPPGFWPNLNVTGCDQIPIEYTQWSDPQAIVAIFFSCLGFLATFGSAGVFVRHNNTPVVKSSTRELSYLILAGMTLSHAATFPILARPTWLSCLLARVLPGLSFAMIYASLLTKTNRIARILAGSKKRFPTRKPRFMSAAAQVVITCLLIAVEVGVSAAMLVLEPPAPAHLYPTLDRTVLDCNTSPMGVVAPLAFDFVLIAFCTLYALKTRNVPENFNEAKFIGFAMYTTCVIWVAFVPIYFGSDSRIITMCMCVTLSAMVTLVFLFLPKMYIILLRPERNNRSFFTTSKSIRCHIGSRVASAISDKSNNSYSANESPRDRSGEFRRPGSQVPVTGNNHQGPDRRGAVTWRGDKADGDVNSHGTVAIPRKVASRTLSCQTGHELLVLFLQSQVKQPAKAWLELSARTLIEDIHPAGKGGVAPHILEESASEHSGDEDDSSGHVKNITISLGDCGQAGATRSPTISLSESAL</sequence>
<evidence type="ECO:0000256" key="7">
    <source>
        <dbReference type="ARBA" id="ARBA00022989"/>
    </source>
</evidence>
<evidence type="ECO:0000256" key="1">
    <source>
        <dbReference type="ARBA" id="ARBA00004651"/>
    </source>
</evidence>
<keyword evidence="9 16" id="KW-0472">Membrane</keyword>
<comment type="similarity">
    <text evidence="2">Belongs to the G-protein coupled receptor 3 family.</text>
</comment>
<dbReference type="PRINTS" id="PR00593">
    <property type="entry name" value="MTABOTROPICR"/>
</dbReference>
<keyword evidence="8" id="KW-0297">G-protein coupled receptor</keyword>
<name>A0A891XJ31_CARMO</name>
<feature type="compositionally biased region" description="Basic and acidic residues" evidence="15">
    <location>
        <begin position="897"/>
        <end position="907"/>
    </location>
</feature>
<feature type="transmembrane region" description="Helical" evidence="16">
    <location>
        <begin position="678"/>
        <end position="695"/>
    </location>
</feature>
<dbReference type="Gene3D" id="2.10.50.30">
    <property type="entry name" value="GPCR, family 3, nine cysteines domain"/>
    <property type="match status" value="1"/>
</dbReference>
<dbReference type="AlphaFoldDB" id="A0A891XJ31"/>
<keyword evidence="3" id="KW-1003">Cell membrane</keyword>
<dbReference type="FunFam" id="2.10.50.30:FF:000001">
    <property type="entry name" value="metabotropic glutamate receptor 1"/>
    <property type="match status" value="1"/>
</dbReference>
<organism evidence="19">
    <name type="scientific">Carausius morosus</name>
    <name type="common">Indian stick insect</name>
    <name type="synonym">Dixippus morosus</name>
    <dbReference type="NCBI Taxonomy" id="7022"/>
    <lineage>
        <taxon>Eukaryota</taxon>
        <taxon>Metazoa</taxon>
        <taxon>Ecdysozoa</taxon>
        <taxon>Arthropoda</taxon>
        <taxon>Hexapoda</taxon>
        <taxon>Insecta</taxon>
        <taxon>Pterygota</taxon>
        <taxon>Neoptera</taxon>
        <taxon>Polyneoptera</taxon>
        <taxon>Phasmatodea</taxon>
        <taxon>Verophasmatodea</taxon>
        <taxon>Anareolatae</taxon>
        <taxon>Lonchodidae</taxon>
        <taxon>Lonchodinae</taxon>
        <taxon>Carausius</taxon>
    </lineage>
</organism>
<dbReference type="Pfam" id="PF07562">
    <property type="entry name" value="NCD3G"/>
    <property type="match status" value="1"/>
</dbReference>
<comment type="function">
    <text evidence="14">G-protein coupled receptor for glutamate. Ligand binding causes a conformation change that triggers signaling via guanine nucleotide-binding proteins (G proteins) and modulates the activity of down-stream effectors.</text>
</comment>
<evidence type="ECO:0000256" key="14">
    <source>
        <dbReference type="ARBA" id="ARBA00054813"/>
    </source>
</evidence>
<dbReference type="GO" id="GO:0005886">
    <property type="term" value="C:plasma membrane"/>
    <property type="evidence" value="ECO:0007669"/>
    <property type="project" value="UniProtKB-SubCell"/>
</dbReference>
<feature type="signal peptide" evidence="17">
    <location>
        <begin position="1"/>
        <end position="15"/>
    </location>
</feature>
<evidence type="ECO:0000256" key="11">
    <source>
        <dbReference type="ARBA" id="ARBA00023170"/>
    </source>
</evidence>
<evidence type="ECO:0000256" key="9">
    <source>
        <dbReference type="ARBA" id="ARBA00023136"/>
    </source>
</evidence>
<feature type="compositionally biased region" description="Basic and acidic residues" evidence="15">
    <location>
        <begin position="921"/>
        <end position="939"/>
    </location>
</feature>
<evidence type="ECO:0000256" key="12">
    <source>
        <dbReference type="ARBA" id="ARBA00023180"/>
    </source>
</evidence>
<feature type="transmembrane region" description="Helical" evidence="16">
    <location>
        <begin position="646"/>
        <end position="666"/>
    </location>
</feature>
<dbReference type="PANTHER" id="PTHR24060">
    <property type="entry name" value="METABOTROPIC GLUTAMATE RECEPTOR"/>
    <property type="match status" value="1"/>
</dbReference>
<keyword evidence="5 16" id="KW-0812">Transmembrane</keyword>
<dbReference type="PRINTS" id="PR00248">
    <property type="entry name" value="GPCRMGR"/>
</dbReference>
<dbReference type="InterPro" id="IPR017978">
    <property type="entry name" value="GPCR_3_C"/>
</dbReference>
<dbReference type="InterPro" id="IPR038550">
    <property type="entry name" value="GPCR_3_9-Cys_sf"/>
</dbReference>
<dbReference type="GO" id="GO:0007206">
    <property type="term" value="P:phospholipase C-activating G protein-coupled glutamate receptor signaling pathway"/>
    <property type="evidence" value="ECO:0007669"/>
    <property type="project" value="UniProtKB-ARBA"/>
</dbReference>
<dbReference type="CDD" id="cd15285">
    <property type="entry name" value="7tmC_mGluR_group1"/>
    <property type="match status" value="1"/>
</dbReference>
<dbReference type="GO" id="GO:0004930">
    <property type="term" value="F:G protein-coupled receptor activity"/>
    <property type="evidence" value="ECO:0007669"/>
    <property type="project" value="UniProtKB-KW"/>
</dbReference>
<dbReference type="EMBL" id="MT879304">
    <property type="protein sequence ID" value="QRN45432.1"/>
    <property type="molecule type" value="mRNA"/>
</dbReference>
<dbReference type="InterPro" id="IPR000337">
    <property type="entry name" value="GPCR_3"/>
</dbReference>
<keyword evidence="11 19" id="KW-0675">Receptor</keyword>
<dbReference type="InterPro" id="IPR000162">
    <property type="entry name" value="GPCR_3_mtglu_rcpt"/>
</dbReference>
<evidence type="ECO:0000256" key="15">
    <source>
        <dbReference type="SAM" id="MobiDB-lite"/>
    </source>
</evidence>
<dbReference type="Gene3D" id="3.40.50.2300">
    <property type="match status" value="2"/>
</dbReference>
<evidence type="ECO:0000256" key="8">
    <source>
        <dbReference type="ARBA" id="ARBA00023040"/>
    </source>
</evidence>
<feature type="transmembrane region" description="Helical" evidence="16">
    <location>
        <begin position="716"/>
        <end position="743"/>
    </location>
</feature>
<reference evidence="19" key="1">
    <citation type="journal article" date="2021" name="J. Neurosci.">
        <title>Neuromodulation Can Be Simple: Myoinhibitory Peptide, Contained in Dedicated Regulatory Pathways, Is the Only Neurally-Mediated Peptide Modulator of Stick Insect Leg Muscle.</title>
        <authorList>
            <person name="Liessem S."/>
            <person name="Kowatschew D."/>
            <person name="Dippel S."/>
            <person name="Blanke A."/>
            <person name="Korsching S."/>
            <person name="Guschlbauer C."/>
            <person name="Hooper S.L."/>
            <person name="Predel R."/>
            <person name="Buschges A."/>
        </authorList>
    </citation>
    <scope>NUCLEOTIDE SEQUENCE</scope>
</reference>
<evidence type="ECO:0000256" key="17">
    <source>
        <dbReference type="SAM" id="SignalP"/>
    </source>
</evidence>
<keyword evidence="10" id="KW-1015">Disulfide bond</keyword>
<dbReference type="CDD" id="cd06374">
    <property type="entry name" value="PBP1_mGluR_groupI"/>
    <property type="match status" value="1"/>
</dbReference>
<feature type="transmembrane region" description="Helical" evidence="16">
    <location>
        <begin position="828"/>
        <end position="848"/>
    </location>
</feature>
<dbReference type="InterPro" id="IPR001828">
    <property type="entry name" value="ANF_lig-bd_rcpt"/>
</dbReference>
<evidence type="ECO:0000256" key="16">
    <source>
        <dbReference type="SAM" id="Phobius"/>
    </source>
</evidence>
<evidence type="ECO:0000259" key="18">
    <source>
        <dbReference type="PROSITE" id="PS50259"/>
    </source>
</evidence>
<evidence type="ECO:0000256" key="10">
    <source>
        <dbReference type="ARBA" id="ARBA00023157"/>
    </source>
</evidence>
<feature type="chain" id="PRO_5032642305" evidence="17">
    <location>
        <begin position="16"/>
        <end position="1051"/>
    </location>
</feature>
<keyword evidence="12" id="KW-0325">Glycoprotein</keyword>
<feature type="region of interest" description="Disordered" evidence="15">
    <location>
        <begin position="1032"/>
        <end position="1051"/>
    </location>
</feature>
<keyword evidence="7 16" id="KW-1133">Transmembrane helix</keyword>
<feature type="domain" description="G-protein coupled receptors family 3 profile" evidence="18">
    <location>
        <begin position="608"/>
        <end position="870"/>
    </location>
</feature>
<feature type="transmembrane region" description="Helical" evidence="16">
    <location>
        <begin position="800"/>
        <end position="822"/>
    </location>
</feature>
<evidence type="ECO:0000256" key="4">
    <source>
        <dbReference type="ARBA" id="ARBA00022553"/>
    </source>
</evidence>
<evidence type="ECO:0000256" key="5">
    <source>
        <dbReference type="ARBA" id="ARBA00022692"/>
    </source>
</evidence>
<evidence type="ECO:0000256" key="6">
    <source>
        <dbReference type="ARBA" id="ARBA00022729"/>
    </source>
</evidence>
<feature type="region of interest" description="Disordered" evidence="15">
    <location>
        <begin position="887"/>
        <end position="941"/>
    </location>
</feature>
<evidence type="ECO:0000256" key="13">
    <source>
        <dbReference type="ARBA" id="ARBA00023224"/>
    </source>
</evidence>
<feature type="transmembrane region" description="Helical" evidence="16">
    <location>
        <begin position="609"/>
        <end position="631"/>
    </location>
</feature>
<dbReference type="FunFam" id="3.40.50.2300:FF:000219">
    <property type="entry name" value="Glutamate metabotropic receptor 5"/>
    <property type="match status" value="1"/>
</dbReference>